<accession>A0A2A9NVM5</accession>
<organism evidence="6 7">
    <name type="scientific">Amanita thiersii Skay4041</name>
    <dbReference type="NCBI Taxonomy" id="703135"/>
    <lineage>
        <taxon>Eukaryota</taxon>
        <taxon>Fungi</taxon>
        <taxon>Dikarya</taxon>
        <taxon>Basidiomycota</taxon>
        <taxon>Agaricomycotina</taxon>
        <taxon>Agaricomycetes</taxon>
        <taxon>Agaricomycetidae</taxon>
        <taxon>Agaricales</taxon>
        <taxon>Pluteineae</taxon>
        <taxon>Amanitaceae</taxon>
        <taxon>Amanita</taxon>
    </lineage>
</organism>
<proteinExistence type="predicted"/>
<keyword evidence="3" id="KW-0206">Cytoskeleton</keyword>
<evidence type="ECO:0000259" key="5">
    <source>
        <dbReference type="PROSITE" id="PS51460"/>
    </source>
</evidence>
<dbReference type="InterPro" id="IPR003108">
    <property type="entry name" value="GAR_dom"/>
</dbReference>
<feature type="compositionally biased region" description="Low complexity" evidence="4">
    <location>
        <begin position="524"/>
        <end position="538"/>
    </location>
</feature>
<feature type="compositionally biased region" description="Polar residues" evidence="4">
    <location>
        <begin position="275"/>
        <end position="301"/>
    </location>
</feature>
<dbReference type="InterPro" id="IPR013889">
    <property type="entry name" value="Karyogamy_KAR9"/>
</dbReference>
<dbReference type="PANTHER" id="PTHR37271">
    <property type="entry name" value="KARYOGAMY PROTEIN KAR9"/>
    <property type="match status" value="1"/>
</dbReference>
<feature type="domain" description="GAR" evidence="5">
    <location>
        <begin position="712"/>
        <end position="809"/>
    </location>
</feature>
<dbReference type="GO" id="GO:0005938">
    <property type="term" value="C:cell cortex"/>
    <property type="evidence" value="ECO:0007669"/>
    <property type="project" value="TreeGrafter"/>
</dbReference>
<evidence type="ECO:0000256" key="1">
    <source>
        <dbReference type="ARBA" id="ARBA00004245"/>
    </source>
</evidence>
<keyword evidence="2" id="KW-0963">Cytoplasm</keyword>
<feature type="compositionally biased region" description="Polar residues" evidence="4">
    <location>
        <begin position="378"/>
        <end position="392"/>
    </location>
</feature>
<dbReference type="STRING" id="703135.A0A2A9NVM5"/>
<dbReference type="OrthoDB" id="5559380at2759"/>
<dbReference type="Proteomes" id="UP000242287">
    <property type="component" value="Unassembled WGS sequence"/>
</dbReference>
<protein>
    <recommendedName>
        <fullName evidence="5">GAR domain-containing protein</fullName>
    </recommendedName>
</protein>
<feature type="compositionally biased region" description="Polar residues" evidence="4">
    <location>
        <begin position="403"/>
        <end position="412"/>
    </location>
</feature>
<feature type="region of interest" description="Disordered" evidence="4">
    <location>
        <begin position="265"/>
        <end position="316"/>
    </location>
</feature>
<keyword evidence="7" id="KW-1185">Reference proteome</keyword>
<dbReference type="GO" id="GO:0051293">
    <property type="term" value="P:establishment of spindle localization"/>
    <property type="evidence" value="ECO:0007669"/>
    <property type="project" value="TreeGrafter"/>
</dbReference>
<feature type="compositionally biased region" description="Low complexity" evidence="4">
    <location>
        <begin position="596"/>
        <end position="641"/>
    </location>
</feature>
<evidence type="ECO:0000256" key="3">
    <source>
        <dbReference type="ARBA" id="ARBA00023212"/>
    </source>
</evidence>
<dbReference type="SUPFAM" id="SSF143575">
    <property type="entry name" value="GAS2 domain-like"/>
    <property type="match status" value="1"/>
</dbReference>
<evidence type="ECO:0000256" key="4">
    <source>
        <dbReference type="SAM" id="MobiDB-lite"/>
    </source>
</evidence>
<comment type="subcellular location">
    <subcellularLocation>
        <location evidence="1">Cytoplasm</location>
        <location evidence="1">Cytoskeleton</location>
    </subcellularLocation>
</comment>
<dbReference type="GO" id="GO:0043332">
    <property type="term" value="C:mating projection tip"/>
    <property type="evidence" value="ECO:0007669"/>
    <property type="project" value="TreeGrafter"/>
</dbReference>
<dbReference type="PANTHER" id="PTHR37271:SF1">
    <property type="entry name" value="KARYOGAMY PROTEIN KAR9"/>
    <property type="match status" value="1"/>
</dbReference>
<gene>
    <name evidence="6" type="ORF">AMATHDRAFT_190669</name>
</gene>
<dbReference type="GO" id="GO:0008017">
    <property type="term" value="F:microtubule binding"/>
    <property type="evidence" value="ECO:0007669"/>
    <property type="project" value="InterPro"/>
</dbReference>
<dbReference type="GO" id="GO:0005816">
    <property type="term" value="C:spindle pole body"/>
    <property type="evidence" value="ECO:0007669"/>
    <property type="project" value="TreeGrafter"/>
</dbReference>
<feature type="region of interest" description="Disordered" evidence="4">
    <location>
        <begin position="329"/>
        <end position="698"/>
    </location>
</feature>
<dbReference type="AlphaFoldDB" id="A0A2A9NVM5"/>
<dbReference type="PROSITE" id="PS51460">
    <property type="entry name" value="GAR"/>
    <property type="match status" value="1"/>
</dbReference>
<dbReference type="InterPro" id="IPR036534">
    <property type="entry name" value="GAR_dom_sf"/>
</dbReference>
<evidence type="ECO:0000313" key="6">
    <source>
        <dbReference type="EMBL" id="PFH51780.1"/>
    </source>
</evidence>
<feature type="compositionally biased region" description="Low complexity" evidence="4">
    <location>
        <begin position="484"/>
        <end position="508"/>
    </location>
</feature>
<sequence length="809" mass="88423">MPGKHKSQDDSDIRLLAISTHMTEISYAISDIQTRIFEIQELRHKSQSFGDAASTTSIIDQSLMNLDERLESVEKGMKAINEAVEPLAKAGANNTNRSSSNHSETTIILRKHAALVADWDAVQDESDVLREELKEDKWLTVFRTVTDQADGMMSSLEKAVNRCQEFIWQVHKRGAGDSTSQLQSTLSYSRGDQVIVSLEMFNSLLESYEAKKKHYMPATSKVLSIIDKGVRDRVTKNGETLRRHAESAQRWKILRERITRTDAEMENTRKILSNADATPSEAGSNTSGKASLKNSLLGTSQSAPRPSRAASSSITLSRSISPFRKFARKITGSSRQSPRESHAQLLPVTPLSITKNNIFRAPSSEPAPTTHTLRRQRSSIMVSSHAQASATETPERPGHKYSHSLTPESSPHGTKVDLHSTIKGRNQPFKQPWNSSTKLETEERSSTLRAPTAKRSPSALGVYSHTNDLPPVPPLSTPHRRSISRASMASSRPWSPITSSGSTSLSSNHPPPMPIFRPPSRAQTPSRSIAATIAATTPRPRPNTPSHIPGPSQRSISAPYADGNLSPSSRPFSPAFSTSGMSTSSSGFVHPPRPPSRSMIPIPSLQLSSTSRPSTSMSSYEQSDSPSTSTFRTAATRAQTPESAVRAKVQQIPLLHGSVGPRSSIRPLVSKAPPSSYRDGSVSRTPSRPASRTGAFTPSMDNLPFHEYMVGNVKDPLDVEVATIVNGIAHGLLIERVDPPLRKIPKEGEEIKAQYAFSNTLSRKIVTCRLTTMTRSGKSGDTMTKKVMCRVGGGWQDLSHYILNRQAGM</sequence>
<reference evidence="6 7" key="1">
    <citation type="submission" date="2014-02" db="EMBL/GenBank/DDBJ databases">
        <title>Transposable element dynamics among asymbiotic and ectomycorrhizal Amanita fungi.</title>
        <authorList>
            <consortium name="DOE Joint Genome Institute"/>
            <person name="Hess J."/>
            <person name="Skrede I."/>
            <person name="Wolfe B."/>
            <person name="LaButti K."/>
            <person name="Ohm R.A."/>
            <person name="Grigoriev I.V."/>
            <person name="Pringle A."/>
        </authorList>
    </citation>
    <scope>NUCLEOTIDE SEQUENCE [LARGE SCALE GENOMIC DNA]</scope>
    <source>
        <strain evidence="6 7">SKay4041</strain>
    </source>
</reference>
<dbReference type="GO" id="GO:0030473">
    <property type="term" value="P:nuclear migration along microtubule"/>
    <property type="evidence" value="ECO:0007669"/>
    <property type="project" value="TreeGrafter"/>
</dbReference>
<feature type="compositionally biased region" description="Polar residues" evidence="4">
    <location>
        <begin position="682"/>
        <end position="698"/>
    </location>
</feature>
<feature type="compositionally biased region" description="Polar residues" evidence="4">
    <location>
        <begin position="428"/>
        <end position="438"/>
    </location>
</feature>
<dbReference type="Pfam" id="PF08580">
    <property type="entry name" value="KAR9"/>
    <property type="match status" value="1"/>
</dbReference>
<feature type="compositionally biased region" description="Low complexity" evidence="4">
    <location>
        <begin position="302"/>
        <end position="316"/>
    </location>
</feature>
<name>A0A2A9NVM5_9AGAR</name>
<dbReference type="EMBL" id="KZ301984">
    <property type="protein sequence ID" value="PFH51780.1"/>
    <property type="molecule type" value="Genomic_DNA"/>
</dbReference>
<dbReference type="Pfam" id="PF02187">
    <property type="entry name" value="GAS2"/>
    <property type="match status" value="1"/>
</dbReference>
<feature type="compositionally biased region" description="Low complexity" evidence="4">
    <location>
        <begin position="566"/>
        <end position="587"/>
    </location>
</feature>
<evidence type="ECO:0000256" key="2">
    <source>
        <dbReference type="ARBA" id="ARBA00022490"/>
    </source>
</evidence>
<evidence type="ECO:0000313" key="7">
    <source>
        <dbReference type="Proteomes" id="UP000242287"/>
    </source>
</evidence>